<keyword evidence="13" id="KW-1185">Reference proteome</keyword>
<comment type="subcellular location">
    <subcellularLocation>
        <location evidence="1">Nucleus</location>
    </subcellularLocation>
</comment>
<feature type="domain" description="C2H2-type" evidence="11">
    <location>
        <begin position="146"/>
        <end position="173"/>
    </location>
</feature>
<dbReference type="Gene3D" id="3.30.160.60">
    <property type="entry name" value="Classic Zinc Finger"/>
    <property type="match status" value="1"/>
</dbReference>
<sequence>MEAPEEVPVGSKDQTNNIIVKGKRTKRLRPQSPIPFAIASNNSIFNGDNVVNMENNNNNYGEYLSLSSSSDNYQDSTTEEEEDMANCLILLAQGQSREPPPKLLQQPDDHHPHQQHDPGVVYNKFNSRRFMEAASNGDGKAGYYVYECKTCNRTFPSFQALGGHRASHKKPKAAATVDEKIRQFTAGTTTIGLSDEEEGQHQQQQFMKTNNVSSLSLQLSNTNNYNNHNINNRVLYGNNNKDNNNNNNGKPNKVHECSICGSEFTSGQALGGHMRRHRGSIGGGSNSVVAANTALSLKVATPLEQPQQPKKPKNVLSLDLDLNLPASDDVDHREPKFSFASKQQQQQQQEQQQQQQQQQQSTLVFSAPTLVDCHY</sequence>
<evidence type="ECO:0000256" key="4">
    <source>
        <dbReference type="ARBA" id="ARBA00022771"/>
    </source>
</evidence>
<keyword evidence="7" id="KW-0804">Transcription</keyword>
<dbReference type="SUPFAM" id="SSF57667">
    <property type="entry name" value="beta-beta-alpha zinc fingers"/>
    <property type="match status" value="1"/>
</dbReference>
<dbReference type="Proteomes" id="UP000593577">
    <property type="component" value="Unassembled WGS sequence"/>
</dbReference>
<feature type="domain" description="C2H2-type" evidence="11">
    <location>
        <begin position="255"/>
        <end position="282"/>
    </location>
</feature>
<dbReference type="InterPro" id="IPR013087">
    <property type="entry name" value="Znf_C2H2_type"/>
</dbReference>
<keyword evidence="2" id="KW-0479">Metal-binding</keyword>
<reference evidence="12 13" key="1">
    <citation type="journal article" date="2019" name="Genome Biol. Evol.">
        <title>Insights into the evolution of the New World diploid cottons (Gossypium, subgenus Houzingenia) based on genome sequencing.</title>
        <authorList>
            <person name="Grover C.E."/>
            <person name="Arick M.A. 2nd"/>
            <person name="Thrash A."/>
            <person name="Conover J.L."/>
            <person name="Sanders W.S."/>
            <person name="Peterson D.G."/>
            <person name="Frelichowski J.E."/>
            <person name="Scheffler J.A."/>
            <person name="Scheffler B.E."/>
            <person name="Wendel J.F."/>
        </authorList>
    </citation>
    <scope>NUCLEOTIDE SEQUENCE [LARGE SCALE GENOMIC DNA]</scope>
    <source>
        <strain evidence="12">185</strain>
        <tissue evidence="12">Leaf</tissue>
    </source>
</reference>
<dbReference type="AlphaFoldDB" id="A0A7J8YBE4"/>
<dbReference type="PANTHER" id="PTHR26374">
    <property type="entry name" value="ZINC FINGER PROTEIN ZAT5"/>
    <property type="match status" value="1"/>
</dbReference>
<dbReference type="PROSITE" id="PS50157">
    <property type="entry name" value="ZINC_FINGER_C2H2_2"/>
    <property type="match status" value="2"/>
</dbReference>
<keyword evidence="4 9" id="KW-0863">Zinc-finger</keyword>
<evidence type="ECO:0000256" key="3">
    <source>
        <dbReference type="ARBA" id="ARBA00022737"/>
    </source>
</evidence>
<name>A0A7J8YBE4_GOSAI</name>
<dbReference type="GO" id="GO:0005634">
    <property type="term" value="C:nucleus"/>
    <property type="evidence" value="ECO:0007669"/>
    <property type="project" value="UniProtKB-SubCell"/>
</dbReference>
<feature type="region of interest" description="Disordered" evidence="10">
    <location>
        <begin position="97"/>
        <end position="118"/>
    </location>
</feature>
<evidence type="ECO:0000256" key="8">
    <source>
        <dbReference type="ARBA" id="ARBA00023242"/>
    </source>
</evidence>
<evidence type="ECO:0000256" key="5">
    <source>
        <dbReference type="ARBA" id="ARBA00022833"/>
    </source>
</evidence>
<evidence type="ECO:0000313" key="12">
    <source>
        <dbReference type="EMBL" id="MBA0696893.1"/>
    </source>
</evidence>
<evidence type="ECO:0000256" key="10">
    <source>
        <dbReference type="SAM" id="MobiDB-lite"/>
    </source>
</evidence>
<dbReference type="SMART" id="SM00355">
    <property type="entry name" value="ZnF_C2H2"/>
    <property type="match status" value="2"/>
</dbReference>
<accession>A0A7J8YBE4</accession>
<keyword evidence="5" id="KW-0862">Zinc</keyword>
<feature type="region of interest" description="Disordered" evidence="10">
    <location>
        <begin position="325"/>
        <end position="361"/>
    </location>
</feature>
<protein>
    <recommendedName>
        <fullName evidence="11">C2H2-type domain-containing protein</fullName>
    </recommendedName>
</protein>
<evidence type="ECO:0000256" key="2">
    <source>
        <dbReference type="ARBA" id="ARBA00022723"/>
    </source>
</evidence>
<keyword evidence="6" id="KW-0805">Transcription regulation</keyword>
<evidence type="ECO:0000256" key="7">
    <source>
        <dbReference type="ARBA" id="ARBA00023163"/>
    </source>
</evidence>
<evidence type="ECO:0000256" key="6">
    <source>
        <dbReference type="ARBA" id="ARBA00023015"/>
    </source>
</evidence>
<feature type="compositionally biased region" description="Basic and acidic residues" evidence="10">
    <location>
        <begin position="107"/>
        <end position="116"/>
    </location>
</feature>
<evidence type="ECO:0000313" key="13">
    <source>
        <dbReference type="Proteomes" id="UP000593577"/>
    </source>
</evidence>
<dbReference type="PANTHER" id="PTHR26374:SF378">
    <property type="entry name" value="C2H2-TYPE ZINC FINGER FAMILY PROTEIN"/>
    <property type="match status" value="1"/>
</dbReference>
<dbReference type="InterPro" id="IPR036236">
    <property type="entry name" value="Znf_C2H2_sf"/>
</dbReference>
<proteinExistence type="predicted"/>
<dbReference type="GO" id="GO:0008270">
    <property type="term" value="F:zinc ion binding"/>
    <property type="evidence" value="ECO:0007669"/>
    <property type="project" value="UniProtKB-KW"/>
</dbReference>
<evidence type="ECO:0000256" key="1">
    <source>
        <dbReference type="ARBA" id="ARBA00004123"/>
    </source>
</evidence>
<evidence type="ECO:0000259" key="11">
    <source>
        <dbReference type="PROSITE" id="PS50157"/>
    </source>
</evidence>
<dbReference type="EMBL" id="JABFAA010000011">
    <property type="protein sequence ID" value="MBA0696893.1"/>
    <property type="molecule type" value="Genomic_DNA"/>
</dbReference>
<gene>
    <name evidence="12" type="ORF">Goari_003413</name>
</gene>
<feature type="compositionally biased region" description="Low complexity" evidence="10">
    <location>
        <begin position="343"/>
        <end position="360"/>
    </location>
</feature>
<dbReference type="Pfam" id="PF13912">
    <property type="entry name" value="zf-C2H2_6"/>
    <property type="match status" value="2"/>
</dbReference>
<dbReference type="PROSITE" id="PS00028">
    <property type="entry name" value="ZINC_FINGER_C2H2_1"/>
    <property type="match status" value="2"/>
</dbReference>
<organism evidence="12 13">
    <name type="scientific">Gossypium aridum</name>
    <name type="common">American cotton</name>
    <name type="synonym">Erioxylum aridum</name>
    <dbReference type="NCBI Taxonomy" id="34290"/>
    <lineage>
        <taxon>Eukaryota</taxon>
        <taxon>Viridiplantae</taxon>
        <taxon>Streptophyta</taxon>
        <taxon>Embryophyta</taxon>
        <taxon>Tracheophyta</taxon>
        <taxon>Spermatophyta</taxon>
        <taxon>Magnoliopsida</taxon>
        <taxon>eudicotyledons</taxon>
        <taxon>Gunneridae</taxon>
        <taxon>Pentapetalae</taxon>
        <taxon>rosids</taxon>
        <taxon>malvids</taxon>
        <taxon>Malvales</taxon>
        <taxon>Malvaceae</taxon>
        <taxon>Malvoideae</taxon>
        <taxon>Gossypium</taxon>
    </lineage>
</organism>
<keyword evidence="8" id="KW-0539">Nucleus</keyword>
<keyword evidence="3" id="KW-0677">Repeat</keyword>
<comment type="caution">
    <text evidence="12">The sequence shown here is derived from an EMBL/GenBank/DDBJ whole genome shotgun (WGS) entry which is preliminary data.</text>
</comment>
<evidence type="ECO:0000256" key="9">
    <source>
        <dbReference type="PROSITE-ProRule" id="PRU00042"/>
    </source>
</evidence>